<evidence type="ECO:0000313" key="1">
    <source>
        <dbReference type="EMBL" id="KAK1723327.1"/>
    </source>
</evidence>
<name>A0AAD8XDP0_GLOAC</name>
<sequence length="58" mass="6300">MSQSFKMTELPNKGLKINVGKSELCRNCFAHCAKSGHSTKTSESPFHCVLLDDAIVCG</sequence>
<accession>A0AAD8XDP0</accession>
<protein>
    <submittedName>
        <fullName evidence="1">Uncharacterized protein</fullName>
    </submittedName>
</protein>
<dbReference type="GeneID" id="85386684"/>
<dbReference type="RefSeq" id="XP_060363382.1">
    <property type="nucleotide sequence ID" value="XM_060502785.1"/>
</dbReference>
<dbReference type="AlphaFoldDB" id="A0AAD8XDP0"/>
<dbReference type="Proteomes" id="UP001244207">
    <property type="component" value="Unassembled WGS sequence"/>
</dbReference>
<evidence type="ECO:0000313" key="2">
    <source>
        <dbReference type="Proteomes" id="UP001244207"/>
    </source>
</evidence>
<gene>
    <name evidence="1" type="ORF">BDZ83DRAFT_390568</name>
</gene>
<comment type="caution">
    <text evidence="1">The sequence shown here is derived from an EMBL/GenBank/DDBJ whole genome shotgun (WGS) entry which is preliminary data.</text>
</comment>
<proteinExistence type="predicted"/>
<keyword evidence="2" id="KW-1185">Reference proteome</keyword>
<dbReference type="EMBL" id="JAHMHS010000066">
    <property type="protein sequence ID" value="KAK1723327.1"/>
    <property type="molecule type" value="Genomic_DNA"/>
</dbReference>
<reference evidence="1" key="1">
    <citation type="submission" date="2021-12" db="EMBL/GenBank/DDBJ databases">
        <title>Comparative genomics, transcriptomics and evolutionary studies reveal genomic signatures of adaptation to plant cell wall in hemibiotrophic fungi.</title>
        <authorList>
            <consortium name="DOE Joint Genome Institute"/>
            <person name="Baroncelli R."/>
            <person name="Diaz J.F."/>
            <person name="Benocci T."/>
            <person name="Peng M."/>
            <person name="Battaglia E."/>
            <person name="Haridas S."/>
            <person name="Andreopoulos W."/>
            <person name="Labutti K."/>
            <person name="Pangilinan J."/>
            <person name="Floch G.L."/>
            <person name="Makela M.R."/>
            <person name="Henrissat B."/>
            <person name="Grigoriev I.V."/>
            <person name="Crouch J.A."/>
            <person name="De Vries R.P."/>
            <person name="Sukno S.A."/>
            <person name="Thon M.R."/>
        </authorList>
    </citation>
    <scope>NUCLEOTIDE SEQUENCE</scope>
    <source>
        <strain evidence="1">CBS 112980</strain>
    </source>
</reference>
<organism evidence="1 2">
    <name type="scientific">Glomerella acutata</name>
    <name type="common">Colletotrichum acutatum</name>
    <dbReference type="NCBI Taxonomy" id="27357"/>
    <lineage>
        <taxon>Eukaryota</taxon>
        <taxon>Fungi</taxon>
        <taxon>Dikarya</taxon>
        <taxon>Ascomycota</taxon>
        <taxon>Pezizomycotina</taxon>
        <taxon>Sordariomycetes</taxon>
        <taxon>Hypocreomycetidae</taxon>
        <taxon>Glomerellales</taxon>
        <taxon>Glomerellaceae</taxon>
        <taxon>Colletotrichum</taxon>
        <taxon>Colletotrichum acutatum species complex</taxon>
    </lineage>
</organism>